<keyword evidence="2" id="KW-1185">Reference proteome</keyword>
<dbReference type="AlphaFoldDB" id="Q1IS19"/>
<dbReference type="InterPro" id="IPR014710">
    <property type="entry name" value="RmlC-like_jellyroll"/>
</dbReference>
<proteinExistence type="predicted"/>
<dbReference type="Proteomes" id="UP000002432">
    <property type="component" value="Chromosome"/>
</dbReference>
<evidence type="ECO:0000313" key="2">
    <source>
        <dbReference type="Proteomes" id="UP000002432"/>
    </source>
</evidence>
<reference evidence="1 2" key="1">
    <citation type="journal article" date="2009" name="Appl. Environ. Microbiol.">
        <title>Three genomes from the phylum Acidobacteria provide insight into the lifestyles of these microorganisms in soils.</title>
        <authorList>
            <person name="Ward N.L."/>
            <person name="Challacombe J.F."/>
            <person name="Janssen P.H."/>
            <person name="Henrissat B."/>
            <person name="Coutinho P.M."/>
            <person name="Wu M."/>
            <person name="Xie G."/>
            <person name="Haft D.H."/>
            <person name="Sait M."/>
            <person name="Badger J."/>
            <person name="Barabote R.D."/>
            <person name="Bradley B."/>
            <person name="Brettin T.S."/>
            <person name="Brinkac L.M."/>
            <person name="Bruce D."/>
            <person name="Creasy T."/>
            <person name="Daugherty S.C."/>
            <person name="Davidsen T.M."/>
            <person name="DeBoy R.T."/>
            <person name="Detter J.C."/>
            <person name="Dodson R.J."/>
            <person name="Durkin A.S."/>
            <person name="Ganapathy A."/>
            <person name="Gwinn-Giglio M."/>
            <person name="Han C.S."/>
            <person name="Khouri H."/>
            <person name="Kiss H."/>
            <person name="Kothari S.P."/>
            <person name="Madupu R."/>
            <person name="Nelson K.E."/>
            <person name="Nelson W.C."/>
            <person name="Paulsen I."/>
            <person name="Penn K."/>
            <person name="Ren Q."/>
            <person name="Rosovitz M.J."/>
            <person name="Selengut J.D."/>
            <person name="Shrivastava S."/>
            <person name="Sullivan S.A."/>
            <person name="Tapia R."/>
            <person name="Thompson L.S."/>
            <person name="Watkins K.L."/>
            <person name="Yang Q."/>
            <person name="Yu C."/>
            <person name="Zafar N."/>
            <person name="Zhou L."/>
            <person name="Kuske C.R."/>
        </authorList>
    </citation>
    <scope>NUCLEOTIDE SEQUENCE [LARGE SCALE GENOMIC DNA]</scope>
    <source>
        <strain evidence="1 2">Ellin345</strain>
    </source>
</reference>
<protein>
    <recommendedName>
        <fullName evidence="3">Cupin 2 conserved barrel domain-containing protein</fullName>
    </recommendedName>
</protein>
<dbReference type="EnsemblBacteria" id="ABF40331">
    <property type="protein sequence ID" value="ABF40331"/>
    <property type="gene ID" value="Acid345_1329"/>
</dbReference>
<dbReference type="InterPro" id="IPR011051">
    <property type="entry name" value="RmlC_Cupin_sf"/>
</dbReference>
<dbReference type="HOGENOM" id="CLU_174136_0_0_0"/>
<dbReference type="InterPro" id="IPR047713">
    <property type="entry name" value="DHCW_cupin"/>
</dbReference>
<organism evidence="1 2">
    <name type="scientific">Koribacter versatilis (strain Ellin345)</name>
    <dbReference type="NCBI Taxonomy" id="204669"/>
    <lineage>
        <taxon>Bacteria</taxon>
        <taxon>Pseudomonadati</taxon>
        <taxon>Acidobacteriota</taxon>
        <taxon>Terriglobia</taxon>
        <taxon>Terriglobales</taxon>
        <taxon>Candidatus Korobacteraceae</taxon>
        <taxon>Candidatus Korobacter</taxon>
    </lineage>
</organism>
<dbReference type="NCBIfam" id="NF038084">
    <property type="entry name" value="DHCW_cupin"/>
    <property type="match status" value="1"/>
</dbReference>
<name>Q1IS19_KORVE</name>
<dbReference type="eggNOG" id="COG1917">
    <property type="taxonomic scope" value="Bacteria"/>
</dbReference>
<dbReference type="KEGG" id="aba:Acid345_1329"/>
<accession>Q1IS19</accession>
<dbReference type="OrthoDB" id="9794443at2"/>
<sequence>MNMPPFPFAVTDWSSIAPTEHPGEAGVAWWRTQNFGDIRVRLVEYSPGYKADHWCSKGHILFCLEGQLDTELADGRRFTLAPGMSYQCADDTDPHRSSTASGARLFIVD</sequence>
<evidence type="ECO:0000313" key="1">
    <source>
        <dbReference type="EMBL" id="ABF40331.1"/>
    </source>
</evidence>
<dbReference type="Gene3D" id="2.60.120.10">
    <property type="entry name" value="Jelly Rolls"/>
    <property type="match status" value="1"/>
</dbReference>
<dbReference type="STRING" id="204669.Acid345_1329"/>
<evidence type="ECO:0008006" key="3">
    <source>
        <dbReference type="Google" id="ProtNLM"/>
    </source>
</evidence>
<gene>
    <name evidence="1" type="ordered locus">Acid345_1329</name>
</gene>
<dbReference type="EMBL" id="CP000360">
    <property type="protein sequence ID" value="ABF40331.1"/>
    <property type="molecule type" value="Genomic_DNA"/>
</dbReference>
<dbReference type="SUPFAM" id="SSF51182">
    <property type="entry name" value="RmlC-like cupins"/>
    <property type="match status" value="1"/>
</dbReference>